<dbReference type="AlphaFoldDB" id="A0A1A9GK29"/>
<reference evidence="2 3" key="1">
    <citation type="submission" date="2016-03" db="EMBL/GenBank/DDBJ databases">
        <title>Complete genome sequence of a soil Actinobacterium, Nocardioides dokdonensis FR1436.</title>
        <authorList>
            <person name="Kwon S.-K."/>
            <person name="Kim K."/>
            <person name="Kim J.F."/>
        </authorList>
    </citation>
    <scope>NUCLEOTIDE SEQUENCE [LARGE SCALE GENOMIC DNA]</scope>
    <source>
        <strain evidence="2 3">FR1436</strain>
    </source>
</reference>
<protein>
    <recommendedName>
        <fullName evidence="4">DUF5063 domain-containing protein</fullName>
    </recommendedName>
</protein>
<feature type="compositionally biased region" description="Polar residues" evidence="1">
    <location>
        <begin position="1"/>
        <end position="14"/>
    </location>
</feature>
<dbReference type="STRING" id="1300347.I601_1529"/>
<evidence type="ECO:0000313" key="3">
    <source>
        <dbReference type="Proteomes" id="UP000077868"/>
    </source>
</evidence>
<dbReference type="InterPro" id="IPR038312">
    <property type="entry name" value="DUF5063_sf"/>
</dbReference>
<keyword evidence="3" id="KW-1185">Reference proteome</keyword>
<dbReference type="EMBL" id="CP015079">
    <property type="protein sequence ID" value="ANH37963.1"/>
    <property type="molecule type" value="Genomic_DNA"/>
</dbReference>
<dbReference type="InterPro" id="IPR032025">
    <property type="entry name" value="DUF5063"/>
</dbReference>
<dbReference type="KEGG" id="ndk:I601_1529"/>
<dbReference type="Pfam" id="PF16702">
    <property type="entry name" value="DUF5063"/>
    <property type="match status" value="1"/>
</dbReference>
<organism evidence="2 3">
    <name type="scientific">Nocardioides dokdonensis FR1436</name>
    <dbReference type="NCBI Taxonomy" id="1300347"/>
    <lineage>
        <taxon>Bacteria</taxon>
        <taxon>Bacillati</taxon>
        <taxon>Actinomycetota</taxon>
        <taxon>Actinomycetes</taxon>
        <taxon>Propionibacteriales</taxon>
        <taxon>Nocardioidaceae</taxon>
        <taxon>Nocardioides</taxon>
    </lineage>
</organism>
<proteinExistence type="predicted"/>
<gene>
    <name evidence="2" type="ORF">I601_1529</name>
</gene>
<name>A0A1A9GK29_9ACTN</name>
<evidence type="ECO:0000313" key="2">
    <source>
        <dbReference type="EMBL" id="ANH37963.1"/>
    </source>
</evidence>
<sequence>MTSSATGGTGTDETGSLEPAEAAGGDPLAALELDAETEEFAQQIADQVASFLLALRAIAREADGGRAISLLLLEISQVLLAGARLGAQQDFTLHSRYQPDVGPEPDLDEMRMRLALMLDNIDTYSFVFDPYVPEVVESQLSDDLAAIATDLDTGLRHYRLGNVGEALWWWQFSYVSSWGNLAGAALNALLSVVAHDRLDVDLDLDADQVAAADAMLSDPE</sequence>
<dbReference type="PATRIC" id="fig|1300347.3.peg.1529"/>
<feature type="region of interest" description="Disordered" evidence="1">
    <location>
        <begin position="1"/>
        <end position="24"/>
    </location>
</feature>
<dbReference type="RefSeq" id="WP_084527307.1">
    <property type="nucleotide sequence ID" value="NZ_CP015079.1"/>
</dbReference>
<dbReference type="Proteomes" id="UP000077868">
    <property type="component" value="Chromosome"/>
</dbReference>
<dbReference type="OrthoDB" id="3524665at2"/>
<dbReference type="Gene3D" id="1.20.120.1550">
    <property type="entry name" value="Protein of unknown function DUF5063"/>
    <property type="match status" value="1"/>
</dbReference>
<evidence type="ECO:0000256" key="1">
    <source>
        <dbReference type="SAM" id="MobiDB-lite"/>
    </source>
</evidence>
<accession>A0A1A9GK29</accession>
<evidence type="ECO:0008006" key="4">
    <source>
        <dbReference type="Google" id="ProtNLM"/>
    </source>
</evidence>